<keyword evidence="1" id="KW-1133">Transmembrane helix</keyword>
<dbReference type="Gene3D" id="3.30.70.1230">
    <property type="entry name" value="Nucleotide cyclase"/>
    <property type="match status" value="1"/>
</dbReference>
<feature type="domain" description="Guanylate cyclase" evidence="2">
    <location>
        <begin position="34"/>
        <end position="172"/>
    </location>
</feature>
<keyword evidence="1" id="KW-0472">Membrane</keyword>
<proteinExistence type="predicted"/>
<dbReference type="Proteomes" id="UP001189429">
    <property type="component" value="Unassembled WGS sequence"/>
</dbReference>
<name>A0ABN9WQU6_9DINO</name>
<dbReference type="PROSITE" id="PS50125">
    <property type="entry name" value="GUANYLATE_CYCLASE_2"/>
    <property type="match status" value="1"/>
</dbReference>
<feature type="transmembrane region" description="Helical" evidence="1">
    <location>
        <begin position="351"/>
        <end position="373"/>
    </location>
</feature>
<reference evidence="3" key="1">
    <citation type="submission" date="2023-10" db="EMBL/GenBank/DDBJ databases">
        <authorList>
            <person name="Chen Y."/>
            <person name="Shah S."/>
            <person name="Dougan E. K."/>
            <person name="Thang M."/>
            <person name="Chan C."/>
        </authorList>
    </citation>
    <scope>NUCLEOTIDE SEQUENCE [LARGE SCALE GENOMIC DNA]</scope>
</reference>
<dbReference type="PANTHER" id="PTHR45655:SF13">
    <property type="entry name" value="SOLUBLE GUANYLATE CYCLASE GCY-32-RELATED"/>
    <property type="match status" value="1"/>
</dbReference>
<keyword evidence="1" id="KW-0812">Transmembrane</keyword>
<evidence type="ECO:0000259" key="2">
    <source>
        <dbReference type="PROSITE" id="PS50125"/>
    </source>
</evidence>
<keyword evidence="4" id="KW-1185">Reference proteome</keyword>
<dbReference type="PANTHER" id="PTHR45655">
    <property type="entry name" value="GUANYLATE CYCLASE SOLUBLE SUBUNIT BETA-2"/>
    <property type="match status" value="1"/>
</dbReference>
<accession>A0ABN9WQU6</accession>
<dbReference type="SUPFAM" id="SSF55073">
    <property type="entry name" value="Nucleotide cyclase"/>
    <property type="match status" value="1"/>
</dbReference>
<dbReference type="InterPro" id="IPR001054">
    <property type="entry name" value="A/G_cyclase"/>
</dbReference>
<feature type="transmembrane region" description="Helical" evidence="1">
    <location>
        <begin position="379"/>
        <end position="400"/>
    </location>
</feature>
<evidence type="ECO:0000256" key="1">
    <source>
        <dbReference type="SAM" id="Phobius"/>
    </source>
</evidence>
<comment type="caution">
    <text evidence="3">The sequence shown here is derived from an EMBL/GenBank/DDBJ whole genome shotgun (WGS) entry which is preliminary data.</text>
</comment>
<protein>
    <recommendedName>
        <fullName evidence="2">Guanylate cyclase domain-containing protein</fullName>
    </recommendedName>
</protein>
<dbReference type="InterPro" id="IPR029787">
    <property type="entry name" value="Nucleotide_cyclase"/>
</dbReference>
<dbReference type="CDD" id="cd07302">
    <property type="entry name" value="CHD"/>
    <property type="match status" value="1"/>
</dbReference>
<gene>
    <name evidence="3" type="ORF">PCOR1329_LOCUS68519</name>
</gene>
<dbReference type="SMART" id="SM00044">
    <property type="entry name" value="CYCc"/>
    <property type="match status" value="1"/>
</dbReference>
<sequence length="444" mass="49388">MFNVLKYMVPSFVIVPMLKNPSSSVEVTAQVHASVMFISIVGFDEKARCLSAEELLRFLNRSFTEFDNVCQAHQVTKIETWKEEFVCAVGVVPSDVAENNRSGHSEILARLVLAALDMLNIETTPGTNTTGASTIAFKVGIHTGPVVAGVVGGKLPRFRLFGDTVNMAARMMQKGVAGQVQFGEETLRELPHWAAKHVARRGDVAMKGKDGPVAVYTIKGTSEDLHLDRPAAERTVSLFGPISGRSPTDDARSLAKTGILGALLGKTGPRLSIRTPRRLPREYVAATEFEKMLREMGVRPDETEFAKGGLRRFRCLGRCCRPWADFPEKAEDDFQVWFHEHKTCRNVVKRLAYHATILASMSVFEFVYLLYLFEALDMMQVYILCRIICCVILFGARAVMIHSRLGPSRHRRVSTSVAAVAWSRWLGRRIGVDLQCGNPPVYIV</sequence>
<dbReference type="EMBL" id="CAUYUJ010018948">
    <property type="protein sequence ID" value="CAK0887480.1"/>
    <property type="molecule type" value="Genomic_DNA"/>
</dbReference>
<evidence type="ECO:0000313" key="3">
    <source>
        <dbReference type="EMBL" id="CAK0887480.1"/>
    </source>
</evidence>
<organism evidence="3 4">
    <name type="scientific">Prorocentrum cordatum</name>
    <dbReference type="NCBI Taxonomy" id="2364126"/>
    <lineage>
        <taxon>Eukaryota</taxon>
        <taxon>Sar</taxon>
        <taxon>Alveolata</taxon>
        <taxon>Dinophyceae</taxon>
        <taxon>Prorocentrales</taxon>
        <taxon>Prorocentraceae</taxon>
        <taxon>Prorocentrum</taxon>
    </lineage>
</organism>
<dbReference type="Pfam" id="PF00211">
    <property type="entry name" value="Guanylate_cyc"/>
    <property type="match status" value="1"/>
</dbReference>
<evidence type="ECO:0000313" key="4">
    <source>
        <dbReference type="Proteomes" id="UP001189429"/>
    </source>
</evidence>